<comment type="caution">
    <text evidence="1">The sequence shown here is derived from an EMBL/GenBank/DDBJ whole genome shotgun (WGS) entry which is preliminary data.</text>
</comment>
<dbReference type="Proteomes" id="UP001153331">
    <property type="component" value="Unassembled WGS sequence"/>
</dbReference>
<accession>A0ACC2HYX1</accession>
<organism evidence="1 2">
    <name type="scientific">Boeremia exigua</name>
    <dbReference type="NCBI Taxonomy" id="749465"/>
    <lineage>
        <taxon>Eukaryota</taxon>
        <taxon>Fungi</taxon>
        <taxon>Dikarya</taxon>
        <taxon>Ascomycota</taxon>
        <taxon>Pezizomycotina</taxon>
        <taxon>Dothideomycetes</taxon>
        <taxon>Pleosporomycetidae</taxon>
        <taxon>Pleosporales</taxon>
        <taxon>Pleosporineae</taxon>
        <taxon>Didymellaceae</taxon>
        <taxon>Boeremia</taxon>
    </lineage>
</organism>
<protein>
    <submittedName>
        <fullName evidence="1">Uncharacterized protein</fullName>
    </submittedName>
</protein>
<reference evidence="1" key="1">
    <citation type="submission" date="2022-11" db="EMBL/GenBank/DDBJ databases">
        <title>Genome Sequence of Boeremia exigua.</title>
        <authorList>
            <person name="Buettner E."/>
        </authorList>
    </citation>
    <scope>NUCLEOTIDE SEQUENCE</scope>
    <source>
        <strain evidence="1">CU02</strain>
    </source>
</reference>
<evidence type="ECO:0000313" key="1">
    <source>
        <dbReference type="EMBL" id="KAJ8108090.1"/>
    </source>
</evidence>
<proteinExistence type="predicted"/>
<name>A0ACC2HYX1_9PLEO</name>
<evidence type="ECO:0000313" key="2">
    <source>
        <dbReference type="Proteomes" id="UP001153331"/>
    </source>
</evidence>
<dbReference type="EMBL" id="JAPHNI010000805">
    <property type="protein sequence ID" value="KAJ8108090.1"/>
    <property type="molecule type" value="Genomic_DNA"/>
</dbReference>
<gene>
    <name evidence="1" type="ORF">OPT61_g8414</name>
</gene>
<sequence length="67" mass="7393">MQAAIAKSARESNAGEESSRSGAPTPAKTTRRPQTKRRRQSEVVARQGCTSTGFRDRFSNGQAERWP</sequence>
<keyword evidence="2" id="KW-1185">Reference proteome</keyword>